<dbReference type="EMBL" id="JALHLG010000005">
    <property type="protein sequence ID" value="MCJ2185894.1"/>
    <property type="molecule type" value="Genomic_DNA"/>
</dbReference>
<comment type="caution">
    <text evidence="2">The sequence shown here is derived from an EMBL/GenBank/DDBJ whole genome shotgun (WGS) entry which is preliminary data.</text>
</comment>
<gene>
    <name evidence="2" type="ORF">MTR66_03585</name>
</gene>
<organism evidence="2 3">
    <name type="scientific">Novosphingobium beihaiensis</name>
    <dbReference type="NCBI Taxonomy" id="2930389"/>
    <lineage>
        <taxon>Bacteria</taxon>
        <taxon>Pseudomonadati</taxon>
        <taxon>Pseudomonadota</taxon>
        <taxon>Alphaproteobacteria</taxon>
        <taxon>Sphingomonadales</taxon>
        <taxon>Sphingomonadaceae</taxon>
        <taxon>Novosphingobium</taxon>
    </lineage>
</organism>
<accession>A0ABT0BMF3</accession>
<reference evidence="2 3" key="1">
    <citation type="submission" date="2022-04" db="EMBL/GenBank/DDBJ databases">
        <title>Identification of a novel bacterium isolated from mangrove sediments.</title>
        <authorList>
            <person name="Pan X."/>
        </authorList>
    </citation>
    <scope>NUCLEOTIDE SEQUENCE [LARGE SCALE GENOMIC DNA]</scope>
    <source>
        <strain evidence="2 3">B2638</strain>
    </source>
</reference>
<keyword evidence="3" id="KW-1185">Reference proteome</keyword>
<evidence type="ECO:0008006" key="4">
    <source>
        <dbReference type="Google" id="ProtNLM"/>
    </source>
</evidence>
<dbReference type="InterPro" id="IPR011042">
    <property type="entry name" value="6-blade_b-propeller_TolB-like"/>
</dbReference>
<feature type="signal peptide" evidence="1">
    <location>
        <begin position="1"/>
        <end position="26"/>
    </location>
</feature>
<feature type="chain" id="PRO_5047450049" description="NHL repeat-containing protein" evidence="1">
    <location>
        <begin position="27"/>
        <end position="399"/>
    </location>
</feature>
<evidence type="ECO:0000313" key="3">
    <source>
        <dbReference type="Proteomes" id="UP001202281"/>
    </source>
</evidence>
<evidence type="ECO:0000313" key="2">
    <source>
        <dbReference type="EMBL" id="MCJ2185894.1"/>
    </source>
</evidence>
<dbReference type="Proteomes" id="UP001202281">
    <property type="component" value="Unassembled WGS sequence"/>
</dbReference>
<keyword evidence="1" id="KW-0732">Signal</keyword>
<dbReference type="InterPro" id="IPR050952">
    <property type="entry name" value="TRIM-NHL_E3_ligases"/>
</dbReference>
<dbReference type="RefSeq" id="WP_243918009.1">
    <property type="nucleotide sequence ID" value="NZ_JALHLG010000005.1"/>
</dbReference>
<sequence length="399" mass="43133">MSEQMFRNVLSWLALAGAGFAAPAGAESLVRIESEHLAPDVPMPLFQADAEWPRLPADTILGQVPGLSVDGEDRVWIVQRPNSLNQHEAGLAQDPPTTQGCCRPAPHVMRFSADGQLLAAWGGPELAPSRNGETQWPSNVHGIFAAQDGTVWIGGNGKGDHVVLNFTAEGQYLRQIGKRGRTAGNLSRDSLGNPADISQTGGKVLVADGYINKRIVAFDAADLSFERTWGAYGGTPGASVRAQPFDQSQAASTRDGGADPQAREFGDIVHCVERGPDALIYVCDRRNNRIQVFRDEGEKLEFVRDIVIAPETGGLRTASDVAFSPDGQFLYVADMANGKVWVLLRESDRVIGSFGRNGRYPGQFIWLHSVETDSLGNVYTSEVGTGRRVQKFVLTGMSE</sequence>
<dbReference type="PANTHER" id="PTHR24104">
    <property type="entry name" value="E3 UBIQUITIN-PROTEIN LIGASE NHLRC1-RELATED"/>
    <property type="match status" value="1"/>
</dbReference>
<dbReference type="SUPFAM" id="SSF63829">
    <property type="entry name" value="Calcium-dependent phosphotriesterase"/>
    <property type="match status" value="1"/>
</dbReference>
<name>A0ABT0BMF3_9SPHN</name>
<proteinExistence type="predicted"/>
<dbReference type="Gene3D" id="2.120.10.30">
    <property type="entry name" value="TolB, C-terminal domain"/>
    <property type="match status" value="1"/>
</dbReference>
<evidence type="ECO:0000256" key="1">
    <source>
        <dbReference type="SAM" id="SignalP"/>
    </source>
</evidence>
<protein>
    <recommendedName>
        <fullName evidence="4">NHL repeat-containing protein</fullName>
    </recommendedName>
</protein>
<dbReference type="PANTHER" id="PTHR24104:SF25">
    <property type="entry name" value="PROTEIN LIN-41"/>
    <property type="match status" value="1"/>
</dbReference>